<protein>
    <recommendedName>
        <fullName evidence="2">diguanylate cyclase</fullName>
        <ecNumber evidence="2">2.7.7.65</ecNumber>
    </recommendedName>
</protein>
<dbReference type="InterPro" id="IPR000014">
    <property type="entry name" value="PAS"/>
</dbReference>
<dbReference type="Gene3D" id="3.30.450.20">
    <property type="entry name" value="PAS domain"/>
    <property type="match status" value="2"/>
</dbReference>
<dbReference type="SMART" id="SM00086">
    <property type="entry name" value="PAC"/>
    <property type="match status" value="2"/>
</dbReference>
<dbReference type="NCBIfam" id="TIGR00254">
    <property type="entry name" value="GGDEF"/>
    <property type="match status" value="1"/>
</dbReference>
<dbReference type="EC" id="2.7.7.65" evidence="2"/>
<dbReference type="SMART" id="SM00091">
    <property type="entry name" value="PAS"/>
    <property type="match status" value="2"/>
</dbReference>
<evidence type="ECO:0000259" key="6">
    <source>
        <dbReference type="PROSITE" id="PS50887"/>
    </source>
</evidence>
<evidence type="ECO:0000256" key="3">
    <source>
        <dbReference type="ARBA" id="ARBA00034247"/>
    </source>
</evidence>
<name>A0ABM5SS32_9GAMM</name>
<reference evidence="7 8" key="1">
    <citation type="journal article" date="2015" name="Genome Announc.">
        <title>Thirty-Two Complete Genome Assemblies of Nine Yersinia Species, Including Y. pestis, Y. pseudotuberculosis, and Y. enterocolitica.</title>
        <authorList>
            <person name="Johnson S.L."/>
            <person name="Daligault H.E."/>
            <person name="Davenport K.W."/>
            <person name="Jaissle J."/>
            <person name="Frey K.G."/>
            <person name="Ladner J.T."/>
            <person name="Broomall S.M."/>
            <person name="Bishop-Lilly K.A."/>
            <person name="Bruce D.C."/>
            <person name="Coyne S.R."/>
            <person name="Gibbons H.S."/>
            <person name="Lo C.C."/>
            <person name="Munk A.C."/>
            <person name="Rosenzweig C.N."/>
            <person name="Koroleva G.I."/>
            <person name="Palacios G.F."/>
            <person name="Redden C.L."/>
            <person name="Xu Y."/>
            <person name="Minogue T.D."/>
            <person name="Chain P.S."/>
        </authorList>
    </citation>
    <scope>NUCLEOTIDE SEQUENCE [LARGE SCALE GENOMIC DNA]</scope>
    <source>
        <strain evidence="7 8">Y231</strain>
    </source>
</reference>
<gene>
    <name evidence="7" type="ORF">CH54_136</name>
</gene>
<dbReference type="SUPFAM" id="SSF55073">
    <property type="entry name" value="Nucleotide cyclase"/>
    <property type="match status" value="1"/>
</dbReference>
<dbReference type="PROSITE" id="PS50113">
    <property type="entry name" value="PAC"/>
    <property type="match status" value="2"/>
</dbReference>
<feature type="domain" description="PAS" evidence="4">
    <location>
        <begin position="38"/>
        <end position="109"/>
    </location>
</feature>
<dbReference type="Pfam" id="PF08447">
    <property type="entry name" value="PAS_3"/>
    <property type="match status" value="1"/>
</dbReference>
<dbReference type="InterPro" id="IPR000700">
    <property type="entry name" value="PAS-assoc_C"/>
</dbReference>
<evidence type="ECO:0000259" key="5">
    <source>
        <dbReference type="PROSITE" id="PS50113"/>
    </source>
</evidence>
<evidence type="ECO:0000256" key="2">
    <source>
        <dbReference type="ARBA" id="ARBA00012528"/>
    </source>
</evidence>
<dbReference type="InterPro" id="IPR001610">
    <property type="entry name" value="PAC"/>
</dbReference>
<dbReference type="GeneID" id="82551468"/>
<feature type="domain" description="GGDEF" evidence="6">
    <location>
        <begin position="329"/>
        <end position="466"/>
    </location>
</feature>
<dbReference type="Pfam" id="PF13426">
    <property type="entry name" value="PAS_9"/>
    <property type="match status" value="1"/>
</dbReference>
<comment type="pathway">
    <text evidence="1">Purine metabolism; 3',5'-cyclic di-GMP biosynthesis.</text>
</comment>
<accession>A0ABM5SS32</accession>
<feature type="domain" description="PAC" evidence="5">
    <location>
        <begin position="111"/>
        <end position="163"/>
    </location>
</feature>
<sequence length="467" mass="52406">MSILSFYHNCLGYFAKKVFGKRPEGEPVERENGKSELSNLQLDVLLNAEKQVAIITTDLDNCVTIYNVGAERMFGYSKDEVIGKPISDILHIPENGEFQIKLDYLLLNRREASEWYYQRKDGERFWGALSVHEITSESGSIVGYISVIADVSERKALLIELEKSQQMMDKLTKNLPAMIYAYYLNSNGESYFSYCSEGIRKIFDLVPADVLHVPQEKNPLFSRIHTDDMEMLKQAVITSQQNLSVWSCDFRVVRPGKGTHWLHGESFPMRQDDGSVIWYGSFFDITELKQSESILKALSQTDVLTGVANRRHFDDIYQSLWLKNQTEGGSLSVLMIDFDNFKSFNDLYGHAMGDVCLKSIVETLAKSIRGDSDILARYGGEEFIVLLAPSTLADATAVAERMRHSIEELDIPHGMSPHGRVTISVGVASVSEPGEHLSAKNLSDAADKALYRAKTAGKNQVKAVELS</sequence>
<dbReference type="RefSeq" id="WP_038632360.1">
    <property type="nucleotide sequence ID" value="NZ_CABHXS010000115.1"/>
</dbReference>
<feature type="domain" description="PAC" evidence="5">
    <location>
        <begin position="246"/>
        <end position="297"/>
    </location>
</feature>
<evidence type="ECO:0000313" key="8">
    <source>
        <dbReference type="Proteomes" id="UP000031883"/>
    </source>
</evidence>
<dbReference type="InterPro" id="IPR029787">
    <property type="entry name" value="Nucleotide_cyclase"/>
</dbReference>
<dbReference type="SUPFAM" id="SSF55785">
    <property type="entry name" value="PYP-like sensor domain (PAS domain)"/>
    <property type="match status" value="2"/>
</dbReference>
<dbReference type="Pfam" id="PF00990">
    <property type="entry name" value="GGDEF"/>
    <property type="match status" value="1"/>
</dbReference>
<dbReference type="InterPro" id="IPR050469">
    <property type="entry name" value="Diguanylate_Cyclase"/>
</dbReference>
<dbReference type="InterPro" id="IPR013655">
    <property type="entry name" value="PAS_fold_3"/>
</dbReference>
<dbReference type="InterPro" id="IPR035965">
    <property type="entry name" value="PAS-like_dom_sf"/>
</dbReference>
<dbReference type="PROSITE" id="PS50112">
    <property type="entry name" value="PAS"/>
    <property type="match status" value="1"/>
</dbReference>
<evidence type="ECO:0000313" key="7">
    <source>
        <dbReference type="EMBL" id="AJJ37353.1"/>
    </source>
</evidence>
<dbReference type="Proteomes" id="UP000031883">
    <property type="component" value="Chromosome"/>
</dbReference>
<dbReference type="Gene3D" id="3.30.70.270">
    <property type="match status" value="1"/>
</dbReference>
<dbReference type="SMART" id="SM00267">
    <property type="entry name" value="GGDEF"/>
    <property type="match status" value="1"/>
</dbReference>
<keyword evidence="8" id="KW-1185">Reference proteome</keyword>
<dbReference type="CDD" id="cd00130">
    <property type="entry name" value="PAS"/>
    <property type="match status" value="2"/>
</dbReference>
<dbReference type="NCBIfam" id="TIGR00229">
    <property type="entry name" value="sensory_box"/>
    <property type="match status" value="1"/>
</dbReference>
<organism evidence="7 8">
    <name type="scientific">Yersinia rochesterensis</name>
    <dbReference type="NCBI Taxonomy" id="1604335"/>
    <lineage>
        <taxon>Bacteria</taxon>
        <taxon>Pseudomonadati</taxon>
        <taxon>Pseudomonadota</taxon>
        <taxon>Gammaproteobacteria</taxon>
        <taxon>Enterobacterales</taxon>
        <taxon>Yersiniaceae</taxon>
        <taxon>Yersinia</taxon>
    </lineage>
</organism>
<proteinExistence type="predicted"/>
<evidence type="ECO:0000259" key="4">
    <source>
        <dbReference type="PROSITE" id="PS50112"/>
    </source>
</evidence>
<evidence type="ECO:0000256" key="1">
    <source>
        <dbReference type="ARBA" id="ARBA00004665"/>
    </source>
</evidence>
<dbReference type="PANTHER" id="PTHR45138">
    <property type="entry name" value="REGULATORY COMPONENTS OF SENSORY TRANSDUCTION SYSTEM"/>
    <property type="match status" value="1"/>
</dbReference>
<dbReference type="PANTHER" id="PTHR45138:SF9">
    <property type="entry name" value="DIGUANYLATE CYCLASE DGCM-RELATED"/>
    <property type="match status" value="1"/>
</dbReference>
<dbReference type="PROSITE" id="PS50887">
    <property type="entry name" value="GGDEF"/>
    <property type="match status" value="1"/>
</dbReference>
<dbReference type="InterPro" id="IPR043128">
    <property type="entry name" value="Rev_trsase/Diguanyl_cyclase"/>
</dbReference>
<dbReference type="CDD" id="cd01949">
    <property type="entry name" value="GGDEF"/>
    <property type="match status" value="1"/>
</dbReference>
<dbReference type="InterPro" id="IPR000160">
    <property type="entry name" value="GGDEF_dom"/>
</dbReference>
<dbReference type="EMBL" id="CP009997">
    <property type="protein sequence ID" value="AJJ37353.1"/>
    <property type="molecule type" value="Genomic_DNA"/>
</dbReference>
<comment type="catalytic activity">
    <reaction evidence="3">
        <text>2 GTP = 3',3'-c-di-GMP + 2 diphosphate</text>
        <dbReference type="Rhea" id="RHEA:24898"/>
        <dbReference type="ChEBI" id="CHEBI:33019"/>
        <dbReference type="ChEBI" id="CHEBI:37565"/>
        <dbReference type="ChEBI" id="CHEBI:58805"/>
        <dbReference type="EC" id="2.7.7.65"/>
    </reaction>
</comment>